<organism evidence="6 7">
    <name type="scientific">Stutzerimonas stutzeri</name>
    <name type="common">Pseudomonas stutzeri</name>
    <dbReference type="NCBI Taxonomy" id="316"/>
    <lineage>
        <taxon>Bacteria</taxon>
        <taxon>Pseudomonadati</taxon>
        <taxon>Pseudomonadota</taxon>
        <taxon>Gammaproteobacteria</taxon>
        <taxon>Pseudomonadales</taxon>
        <taxon>Pseudomonadaceae</taxon>
        <taxon>Stutzerimonas</taxon>
    </lineage>
</organism>
<evidence type="ECO:0000256" key="3">
    <source>
        <dbReference type="ARBA" id="ARBA00023163"/>
    </source>
</evidence>
<dbReference type="PANTHER" id="PTHR47506:SF6">
    <property type="entry name" value="HTH-TYPE TRANSCRIPTIONAL REPRESSOR NEMR"/>
    <property type="match status" value="1"/>
</dbReference>
<reference evidence="6 7" key="1">
    <citation type="submission" date="2018-01" db="EMBL/GenBank/DDBJ databases">
        <title>Denitrification phenotypes of diverse strains of Pseudomonas stutzeri.</title>
        <authorList>
            <person name="Milligan D.A."/>
            <person name="Bergaust L."/>
            <person name="Bakken L.R."/>
            <person name="Frostegard A."/>
        </authorList>
    </citation>
    <scope>NUCLEOTIDE SEQUENCE [LARGE SCALE GENOMIC DNA]</scope>
    <source>
        <strain evidence="6 7">24a13</strain>
    </source>
</reference>
<evidence type="ECO:0000259" key="5">
    <source>
        <dbReference type="PROSITE" id="PS50977"/>
    </source>
</evidence>
<dbReference type="PROSITE" id="PS50977">
    <property type="entry name" value="HTH_TETR_2"/>
    <property type="match status" value="1"/>
</dbReference>
<keyword evidence="1" id="KW-0805">Transcription regulation</keyword>
<accession>A0A2S4ASJ2</accession>
<dbReference type="InterPro" id="IPR001647">
    <property type="entry name" value="HTH_TetR"/>
</dbReference>
<dbReference type="RefSeq" id="WP_103455260.1">
    <property type="nucleotide sequence ID" value="NZ_JAMOHQ010000003.1"/>
</dbReference>
<dbReference type="InterPro" id="IPR011075">
    <property type="entry name" value="TetR_C"/>
</dbReference>
<dbReference type="InterPro" id="IPR036271">
    <property type="entry name" value="Tet_transcr_reg_TetR-rel_C_sf"/>
</dbReference>
<sequence>MTNPARHDKRDLILSKGALVMTRRGYHGTGVQEIVQAAGIPKGSFYHYFASKEDFALQALDYIYAPRLERYQAALSNCAIGPRQRVLDYYAYLVAHFARKEKPEYHCFIGSLSFEMAELCPAIAGRLSEILAQSVELLAACLEQARSAGEIASCCDCPTLAQFISDAWEGALLRMKVRGSIAPLQVFFQQLERLLAPAAIISPGRKRPVALTNATGVDR</sequence>
<comment type="caution">
    <text evidence="6">The sequence shown here is derived from an EMBL/GenBank/DDBJ whole genome shotgun (WGS) entry which is preliminary data.</text>
</comment>
<evidence type="ECO:0000256" key="4">
    <source>
        <dbReference type="PROSITE-ProRule" id="PRU00335"/>
    </source>
</evidence>
<proteinExistence type="predicted"/>
<dbReference type="SUPFAM" id="SSF46689">
    <property type="entry name" value="Homeodomain-like"/>
    <property type="match status" value="1"/>
</dbReference>
<dbReference type="SUPFAM" id="SSF48498">
    <property type="entry name" value="Tetracyclin repressor-like, C-terminal domain"/>
    <property type="match status" value="1"/>
</dbReference>
<evidence type="ECO:0000256" key="1">
    <source>
        <dbReference type="ARBA" id="ARBA00023015"/>
    </source>
</evidence>
<evidence type="ECO:0000313" key="6">
    <source>
        <dbReference type="EMBL" id="POH84007.1"/>
    </source>
</evidence>
<gene>
    <name evidence="6" type="ORF">CXK91_05395</name>
</gene>
<dbReference type="PANTHER" id="PTHR47506">
    <property type="entry name" value="TRANSCRIPTIONAL REGULATORY PROTEIN"/>
    <property type="match status" value="1"/>
</dbReference>
<dbReference type="Pfam" id="PF16925">
    <property type="entry name" value="TetR_C_13"/>
    <property type="match status" value="1"/>
</dbReference>
<dbReference type="EMBL" id="PPXG01000002">
    <property type="protein sequence ID" value="POH84007.1"/>
    <property type="molecule type" value="Genomic_DNA"/>
</dbReference>
<dbReference type="GO" id="GO:0003677">
    <property type="term" value="F:DNA binding"/>
    <property type="evidence" value="ECO:0007669"/>
    <property type="project" value="UniProtKB-UniRule"/>
</dbReference>
<name>A0A2S4ASJ2_STUST</name>
<dbReference type="PRINTS" id="PR00455">
    <property type="entry name" value="HTHTETR"/>
</dbReference>
<dbReference type="OrthoDB" id="4541465at2"/>
<feature type="domain" description="HTH tetR-type" evidence="5">
    <location>
        <begin position="7"/>
        <end position="67"/>
    </location>
</feature>
<dbReference type="Proteomes" id="UP000237068">
    <property type="component" value="Unassembled WGS sequence"/>
</dbReference>
<dbReference type="Gene3D" id="1.10.357.10">
    <property type="entry name" value="Tetracycline Repressor, domain 2"/>
    <property type="match status" value="1"/>
</dbReference>
<protein>
    <submittedName>
        <fullName evidence="6">TetR family transcriptional regulator</fullName>
    </submittedName>
</protein>
<dbReference type="Pfam" id="PF00440">
    <property type="entry name" value="TetR_N"/>
    <property type="match status" value="1"/>
</dbReference>
<keyword evidence="3" id="KW-0804">Transcription</keyword>
<evidence type="ECO:0000313" key="7">
    <source>
        <dbReference type="Proteomes" id="UP000237068"/>
    </source>
</evidence>
<evidence type="ECO:0000256" key="2">
    <source>
        <dbReference type="ARBA" id="ARBA00023125"/>
    </source>
</evidence>
<feature type="DNA-binding region" description="H-T-H motif" evidence="4">
    <location>
        <begin position="30"/>
        <end position="49"/>
    </location>
</feature>
<keyword evidence="2 4" id="KW-0238">DNA-binding</keyword>
<dbReference type="AlphaFoldDB" id="A0A2S4ASJ2"/>
<dbReference type="InterPro" id="IPR009057">
    <property type="entry name" value="Homeodomain-like_sf"/>
</dbReference>